<evidence type="ECO:0000313" key="2">
    <source>
        <dbReference type="EMBL" id="PIS13921.1"/>
    </source>
</evidence>
<dbReference type="Proteomes" id="UP000230033">
    <property type="component" value="Unassembled WGS sequence"/>
</dbReference>
<evidence type="ECO:0000313" key="3">
    <source>
        <dbReference type="Proteomes" id="UP000230033"/>
    </source>
</evidence>
<gene>
    <name evidence="2" type="ORF">COT65_01620</name>
</gene>
<accession>A0A2H0WMP4</accession>
<proteinExistence type="predicted"/>
<comment type="caution">
    <text evidence="2">The sequence shown here is derived from an EMBL/GenBank/DDBJ whole genome shotgun (WGS) entry which is preliminary data.</text>
</comment>
<protein>
    <submittedName>
        <fullName evidence="2">Uncharacterized protein</fullName>
    </submittedName>
</protein>
<feature type="region of interest" description="Disordered" evidence="1">
    <location>
        <begin position="21"/>
        <end position="65"/>
    </location>
</feature>
<organism evidence="2 3">
    <name type="scientific">Candidatus Shapirobacteria bacterium CG09_land_8_20_14_0_10_47_13</name>
    <dbReference type="NCBI Taxonomy" id="1974481"/>
    <lineage>
        <taxon>Bacteria</taxon>
        <taxon>Candidatus Shapironibacteriota</taxon>
    </lineage>
</organism>
<dbReference type="EMBL" id="PEZJ01000020">
    <property type="protein sequence ID" value="PIS13921.1"/>
    <property type="molecule type" value="Genomic_DNA"/>
</dbReference>
<sequence length="65" mass="6799">MSAEQRVKIPVVIVRGFGGLMGASPTEVVGKPPAEGKEAPRPEVAPDDKGRSGFIRLAETPPDDS</sequence>
<dbReference type="AlphaFoldDB" id="A0A2H0WMP4"/>
<evidence type="ECO:0000256" key="1">
    <source>
        <dbReference type="SAM" id="MobiDB-lite"/>
    </source>
</evidence>
<reference evidence="3" key="1">
    <citation type="submission" date="2017-09" db="EMBL/GenBank/DDBJ databases">
        <title>Depth-based differentiation of microbial function through sediment-hosted aquifers and enrichment of novel symbionts in the deep terrestrial subsurface.</title>
        <authorList>
            <person name="Probst A.J."/>
            <person name="Ladd B."/>
            <person name="Jarett J.K."/>
            <person name="Geller-Mcgrath D.E."/>
            <person name="Sieber C.M.K."/>
            <person name="Emerson J.B."/>
            <person name="Anantharaman K."/>
            <person name="Thomas B.C."/>
            <person name="Malmstrom R."/>
            <person name="Stieglmeier M."/>
            <person name="Klingl A."/>
            <person name="Woyke T."/>
            <person name="Ryan C.M."/>
            <person name="Banfield J.F."/>
        </authorList>
    </citation>
    <scope>NUCLEOTIDE SEQUENCE [LARGE SCALE GENOMIC DNA]</scope>
</reference>
<feature type="compositionally biased region" description="Basic and acidic residues" evidence="1">
    <location>
        <begin position="34"/>
        <end position="51"/>
    </location>
</feature>
<name>A0A2H0WMP4_9BACT</name>